<feature type="domain" description="Cadherin" evidence="8">
    <location>
        <begin position="15"/>
        <end position="54"/>
    </location>
</feature>
<evidence type="ECO:0000256" key="2">
    <source>
        <dbReference type="ARBA" id="ARBA00022737"/>
    </source>
</evidence>
<dbReference type="PANTHER" id="PTHR24027">
    <property type="entry name" value="CADHERIN-23"/>
    <property type="match status" value="1"/>
</dbReference>
<evidence type="ECO:0000256" key="1">
    <source>
        <dbReference type="ARBA" id="ARBA00004370"/>
    </source>
</evidence>
<dbReference type="PROSITE" id="PS00232">
    <property type="entry name" value="CADHERIN_1"/>
    <property type="match status" value="1"/>
</dbReference>
<comment type="subcellular location">
    <subcellularLocation>
        <location evidence="1">Membrane</location>
    </subcellularLocation>
</comment>
<evidence type="ECO:0000313" key="11">
    <source>
        <dbReference type="RefSeq" id="XP_032810091.1"/>
    </source>
</evidence>
<dbReference type="CDD" id="cd11304">
    <property type="entry name" value="Cadherin_repeat"/>
    <property type="match status" value="6"/>
</dbReference>
<keyword evidence="9" id="KW-1185">Reference proteome</keyword>
<dbReference type="Pfam" id="PF00028">
    <property type="entry name" value="Cadherin"/>
    <property type="match status" value="1"/>
</dbReference>
<feature type="domain" description="Cadherin" evidence="8">
    <location>
        <begin position="59"/>
        <end position="163"/>
    </location>
</feature>
<dbReference type="InterPro" id="IPR015919">
    <property type="entry name" value="Cadherin-like_sf"/>
</dbReference>
<dbReference type="SMART" id="SM00112">
    <property type="entry name" value="CA"/>
    <property type="match status" value="4"/>
</dbReference>
<sequence length="730" mass="80342">MLFLVILNSAIGGHLDYETLNLYQLTVSAQEPVGTTVSSSIYINVTNVNEAPTCNGVFSAPGATIRVREDEQPNAVIYRVPATDQDAGDTLTFTWLSVVPASGATRLQFNTLNGVIRVPATGFDYEVDKNYLLQIIVNDSKGLSCNGSVSIIIVDSKDEPPGFTGPASTTITILEELPQNTLVTTVTSNDTTVYFELVSPAEGFYIESATGKLKTAYQLDVDNNPLLQINNIVVKVTNYISKLSATLNLKVNVADVNDNPPICTSYHHIYMISEGAVAGTSITTLTCWDHDVTSINNALTYKLISDVNALSRFALTGSTLQILTNLNYDLFALAFVDFQYTLVIEVQDISHTTNVTVMVVLTPVNEYNPSCNILQAFSISEDSPVGALIGAPVCWDADYPFNNLKYSIISGNTDIPTPFYINPKNGQIKVLNTLDREKKSFYPMTVQVVDLNNDIAADPLHQRTSTVDFSIFVTNVNDEPPVCTPAFYEQTIYSTLAAFQSVVQMQCSDLDSLALDLEYRIIGGNTNGRFVLSNARPPAVLTRSIFSYFTLGGVTDPKDFQLLVLIEDEATNPDKTRRLSSTATILIHVVPWTTTVPPPATVLTTKIINVVDTYWKPDTWFIAVMVIAGLLLLLTIVLISYCCWKSMPCCWKCCKPSQPVDEKPLLEANKMKEPHNTPEDPPNNIPRDPINSERTRETPPPSYGFDGRAEDPSSGREYVFNSATGERRWL</sequence>
<keyword evidence="7" id="KW-0812">Transmembrane</keyword>
<dbReference type="InterPro" id="IPR002126">
    <property type="entry name" value="Cadherin-like_dom"/>
</dbReference>
<keyword evidence="3 5" id="KW-0106">Calcium</keyword>
<dbReference type="GO" id="GO:0007156">
    <property type="term" value="P:homophilic cell adhesion via plasma membrane adhesion molecules"/>
    <property type="evidence" value="ECO:0007669"/>
    <property type="project" value="InterPro"/>
</dbReference>
<dbReference type="SUPFAM" id="SSF49313">
    <property type="entry name" value="Cadherin-like"/>
    <property type="match status" value="5"/>
</dbReference>
<dbReference type="GO" id="GO:0005509">
    <property type="term" value="F:calcium ion binding"/>
    <property type="evidence" value="ECO:0007669"/>
    <property type="project" value="UniProtKB-UniRule"/>
</dbReference>
<dbReference type="AlphaFoldDB" id="A0AAJ7T4D4"/>
<evidence type="ECO:0000313" key="10">
    <source>
        <dbReference type="RefSeq" id="XP_032810090.1"/>
    </source>
</evidence>
<dbReference type="GO" id="GO:0045296">
    <property type="term" value="F:cadherin binding"/>
    <property type="evidence" value="ECO:0007669"/>
    <property type="project" value="TreeGrafter"/>
</dbReference>
<dbReference type="InterPro" id="IPR020894">
    <property type="entry name" value="Cadherin_CS"/>
</dbReference>
<protein>
    <submittedName>
        <fullName evidence="10 11">Cadherin-related family member 4-like isoform X2</fullName>
    </submittedName>
</protein>
<feature type="domain" description="Cadherin" evidence="8">
    <location>
        <begin position="272"/>
        <end position="371"/>
    </location>
</feature>
<evidence type="ECO:0000259" key="8">
    <source>
        <dbReference type="PROSITE" id="PS50268"/>
    </source>
</evidence>
<reference evidence="10 11" key="1">
    <citation type="submission" date="2025-04" db="UniProtKB">
        <authorList>
            <consortium name="RefSeq"/>
        </authorList>
    </citation>
    <scope>IDENTIFICATION</scope>
    <source>
        <tissue evidence="10 11">Sperm</tissue>
    </source>
</reference>
<evidence type="ECO:0000256" key="4">
    <source>
        <dbReference type="ARBA" id="ARBA00023136"/>
    </source>
</evidence>
<name>A0AAJ7T4D4_PETMA</name>
<dbReference type="RefSeq" id="XP_032810090.1">
    <property type="nucleotide sequence ID" value="XM_032954199.1"/>
</dbReference>
<dbReference type="Gene3D" id="2.60.40.60">
    <property type="entry name" value="Cadherins"/>
    <property type="match status" value="5"/>
</dbReference>
<accession>A0AAJ7T4D4</accession>
<evidence type="ECO:0000313" key="9">
    <source>
        <dbReference type="Proteomes" id="UP001318040"/>
    </source>
</evidence>
<feature type="region of interest" description="Disordered" evidence="6">
    <location>
        <begin position="671"/>
        <end position="730"/>
    </location>
</feature>
<dbReference type="PANTHER" id="PTHR24027:SF441">
    <property type="entry name" value="CADHERIN DOMAIN-CONTAINING PROTEIN"/>
    <property type="match status" value="1"/>
</dbReference>
<organism evidence="9 11">
    <name type="scientific">Petromyzon marinus</name>
    <name type="common">Sea lamprey</name>
    <dbReference type="NCBI Taxonomy" id="7757"/>
    <lineage>
        <taxon>Eukaryota</taxon>
        <taxon>Metazoa</taxon>
        <taxon>Chordata</taxon>
        <taxon>Craniata</taxon>
        <taxon>Vertebrata</taxon>
        <taxon>Cyclostomata</taxon>
        <taxon>Hyperoartia</taxon>
        <taxon>Petromyzontiformes</taxon>
        <taxon>Petromyzontidae</taxon>
        <taxon>Petromyzon</taxon>
    </lineage>
</organism>
<dbReference type="GO" id="GO:0016477">
    <property type="term" value="P:cell migration"/>
    <property type="evidence" value="ECO:0007669"/>
    <property type="project" value="TreeGrafter"/>
</dbReference>
<evidence type="ECO:0000256" key="6">
    <source>
        <dbReference type="SAM" id="MobiDB-lite"/>
    </source>
</evidence>
<dbReference type="GO" id="GO:0008013">
    <property type="term" value="F:beta-catenin binding"/>
    <property type="evidence" value="ECO:0007669"/>
    <property type="project" value="TreeGrafter"/>
</dbReference>
<dbReference type="PRINTS" id="PR00205">
    <property type="entry name" value="CADHERIN"/>
</dbReference>
<feature type="domain" description="Cadherin" evidence="8">
    <location>
        <begin position="377"/>
        <end position="487"/>
    </location>
</feature>
<feature type="domain" description="Cadherin" evidence="8">
    <location>
        <begin position="165"/>
        <end position="263"/>
    </location>
</feature>
<keyword evidence="4 7" id="KW-0472">Membrane</keyword>
<gene>
    <name evidence="10 11" type="primary">LOC116942377</name>
</gene>
<dbReference type="PROSITE" id="PS50268">
    <property type="entry name" value="CADHERIN_2"/>
    <property type="match status" value="5"/>
</dbReference>
<proteinExistence type="predicted"/>
<evidence type="ECO:0000256" key="5">
    <source>
        <dbReference type="PROSITE-ProRule" id="PRU00043"/>
    </source>
</evidence>
<dbReference type="RefSeq" id="XP_032810091.1">
    <property type="nucleotide sequence ID" value="XM_032954200.1"/>
</dbReference>
<keyword evidence="7" id="KW-1133">Transmembrane helix</keyword>
<dbReference type="GO" id="GO:0016342">
    <property type="term" value="C:catenin complex"/>
    <property type="evidence" value="ECO:0007669"/>
    <property type="project" value="TreeGrafter"/>
</dbReference>
<dbReference type="InterPro" id="IPR039808">
    <property type="entry name" value="Cadherin"/>
</dbReference>
<evidence type="ECO:0000256" key="7">
    <source>
        <dbReference type="SAM" id="Phobius"/>
    </source>
</evidence>
<evidence type="ECO:0000256" key="3">
    <source>
        <dbReference type="ARBA" id="ARBA00022837"/>
    </source>
</evidence>
<dbReference type="Proteomes" id="UP001318040">
    <property type="component" value="Chromosome 14"/>
</dbReference>
<keyword evidence="2" id="KW-0677">Repeat</keyword>
<feature type="transmembrane region" description="Helical" evidence="7">
    <location>
        <begin position="620"/>
        <end position="642"/>
    </location>
</feature>